<dbReference type="Pfam" id="PF04055">
    <property type="entry name" value="Radical_SAM"/>
    <property type="match status" value="1"/>
</dbReference>
<dbReference type="GO" id="GO:0003824">
    <property type="term" value="F:catalytic activity"/>
    <property type="evidence" value="ECO:0007669"/>
    <property type="project" value="InterPro"/>
</dbReference>
<dbReference type="CDD" id="cd01335">
    <property type="entry name" value="Radical_SAM"/>
    <property type="match status" value="1"/>
</dbReference>
<dbReference type="InterPro" id="IPR007197">
    <property type="entry name" value="rSAM"/>
</dbReference>
<gene>
    <name evidence="7" type="ORF">OS133_08985</name>
    <name evidence="8" type="ORF">OS134_06725</name>
</gene>
<keyword evidence="5" id="KW-0411">Iron-sulfur</keyword>
<dbReference type="PANTHER" id="PTHR43409">
    <property type="entry name" value="ANAEROBIC MAGNESIUM-PROTOPORPHYRIN IX MONOMETHYL ESTER CYCLASE-RELATED"/>
    <property type="match status" value="1"/>
</dbReference>
<feature type="domain" description="Radical SAM core" evidence="6">
    <location>
        <begin position="11"/>
        <end position="238"/>
    </location>
</feature>
<dbReference type="SUPFAM" id="SSF102114">
    <property type="entry name" value="Radical SAM enzymes"/>
    <property type="match status" value="1"/>
</dbReference>
<dbReference type="Gene3D" id="3.20.20.70">
    <property type="entry name" value="Aldolase class I"/>
    <property type="match status" value="1"/>
</dbReference>
<evidence type="ECO:0000256" key="2">
    <source>
        <dbReference type="ARBA" id="ARBA00022691"/>
    </source>
</evidence>
<evidence type="ECO:0000313" key="10">
    <source>
        <dbReference type="Proteomes" id="UP001271263"/>
    </source>
</evidence>
<dbReference type="SFLD" id="SFLDS00029">
    <property type="entry name" value="Radical_SAM"/>
    <property type="match status" value="1"/>
</dbReference>
<dbReference type="GO" id="GO:0046872">
    <property type="term" value="F:metal ion binding"/>
    <property type="evidence" value="ECO:0007669"/>
    <property type="project" value="UniProtKB-KW"/>
</dbReference>
<evidence type="ECO:0000256" key="1">
    <source>
        <dbReference type="ARBA" id="ARBA00001966"/>
    </source>
</evidence>
<dbReference type="Proteomes" id="UP001271263">
    <property type="component" value="Unassembled WGS sequence"/>
</dbReference>
<dbReference type="AlphaFoldDB" id="A0AAW8NPS3"/>
<sequence>MNYQGKIYRPWPEARSILIQTTLGCSVNTCTFCSMFDDKRFKVRDLNDVFKDIDQLRNYYPYVDSIFLIDGNVMAARTDYLLKLLDKLNSTFPECTKISMYSGLNDFRRKSINELKEIKDAGLTMAYSGLESGDPVVLDKIKKNMTPEQAIKGMEMAKEAGIKTLLSFIFGLGGKERSHEHITATTDILNKMQPNEIAPMALAIQPGTVLEQEVKRGEFIMPTELQILHEEQYLLNHLNFNTFYWGDHGNNIVSLKGALPLCQPRFLNEVNAVIEARSAAEDRVIQTFSW</sequence>
<protein>
    <submittedName>
        <fullName evidence="7">Radical SAM protein</fullName>
    </submittedName>
</protein>
<evidence type="ECO:0000259" key="6">
    <source>
        <dbReference type="PROSITE" id="PS51918"/>
    </source>
</evidence>
<dbReference type="PANTHER" id="PTHR43409:SF4">
    <property type="entry name" value="RADICAL SAM SUPERFAMILY PROTEIN"/>
    <property type="match status" value="1"/>
</dbReference>
<dbReference type="InterPro" id="IPR013785">
    <property type="entry name" value="Aldolase_TIM"/>
</dbReference>
<keyword evidence="4" id="KW-0408">Iron</keyword>
<accession>A0AAW8NPS3</accession>
<evidence type="ECO:0000313" key="7">
    <source>
        <dbReference type="EMBL" id="MDR8523804.1"/>
    </source>
</evidence>
<dbReference type="SFLD" id="SFLDG01095">
    <property type="entry name" value="Uncharacterised_Radical_SAM_Su"/>
    <property type="match status" value="1"/>
</dbReference>
<reference evidence="7" key="2">
    <citation type="submission" date="2022-11" db="EMBL/GenBank/DDBJ databases">
        <title>Prophages regulate Shewanella fidelis motility and biofilm formation: implications for gut colonization dynamics in Ciona robusta.</title>
        <authorList>
            <person name="Natarajan O."/>
            <person name="Gibboney S.L."/>
            <person name="Young M.N."/>
            <person name="Lim S.J."/>
            <person name="Pluta N."/>
            <person name="Atkinson C.G.F."/>
            <person name="Leigh B.A."/>
            <person name="Liberti A."/>
            <person name="Kees E."/>
            <person name="Breitbart M."/>
            <person name="Gralnick J."/>
            <person name="Dishaw L.J."/>
        </authorList>
    </citation>
    <scope>NUCLEOTIDE SEQUENCE</scope>
    <source>
        <strain evidence="7">3313</strain>
    </source>
</reference>
<dbReference type="SFLD" id="SFLDG01082">
    <property type="entry name" value="B12-binding_domain_containing"/>
    <property type="match status" value="1"/>
</dbReference>
<name>A0AAW8NPS3_9GAMM</name>
<dbReference type="InterPro" id="IPR006638">
    <property type="entry name" value="Elp3/MiaA/NifB-like_rSAM"/>
</dbReference>
<organism evidence="7 9">
    <name type="scientific">Shewanella fidelis</name>
    <dbReference type="NCBI Taxonomy" id="173509"/>
    <lineage>
        <taxon>Bacteria</taxon>
        <taxon>Pseudomonadati</taxon>
        <taxon>Pseudomonadota</taxon>
        <taxon>Gammaproteobacteria</taxon>
        <taxon>Alteromonadales</taxon>
        <taxon>Shewanellaceae</taxon>
        <taxon>Shewanella</taxon>
    </lineage>
</organism>
<dbReference type="InterPro" id="IPR051198">
    <property type="entry name" value="BchE-like"/>
</dbReference>
<proteinExistence type="predicted"/>
<evidence type="ECO:0000256" key="3">
    <source>
        <dbReference type="ARBA" id="ARBA00022723"/>
    </source>
</evidence>
<evidence type="ECO:0000313" key="9">
    <source>
        <dbReference type="Proteomes" id="UP001259340"/>
    </source>
</evidence>
<evidence type="ECO:0000256" key="5">
    <source>
        <dbReference type="ARBA" id="ARBA00023014"/>
    </source>
</evidence>
<keyword evidence="2" id="KW-0949">S-adenosyl-L-methionine</keyword>
<dbReference type="InterPro" id="IPR058240">
    <property type="entry name" value="rSAM_sf"/>
</dbReference>
<dbReference type="GO" id="GO:0051536">
    <property type="term" value="F:iron-sulfur cluster binding"/>
    <property type="evidence" value="ECO:0007669"/>
    <property type="project" value="UniProtKB-KW"/>
</dbReference>
<dbReference type="EMBL" id="JAPMLE010000001">
    <property type="protein sequence ID" value="MDR8523804.1"/>
    <property type="molecule type" value="Genomic_DNA"/>
</dbReference>
<reference evidence="8 10" key="1">
    <citation type="journal article" date="2022" name="bioRxiv">
        <title>Prophages regulate Shewanella fidelis 3313 motility and biofilm formation: implications for gut colonization dynamics in Ciona robusta.</title>
        <authorList>
            <person name="Natarajan O."/>
            <person name="Gibboney S.L."/>
            <person name="Young M.N."/>
            <person name="Lim S.J."/>
            <person name="Pluta N."/>
            <person name="Atkinson C.G."/>
            <person name="Leigh B.A."/>
            <person name="Liberti A."/>
            <person name="Kees E.D."/>
            <person name="Breitbart M."/>
            <person name="Gralnick J.A."/>
            <person name="Dishaw L.J."/>
        </authorList>
    </citation>
    <scope>NUCLEOTIDE SEQUENCE [LARGE SCALE GENOMIC DNA]</scope>
    <source>
        <strain evidence="8 10">JG4066</strain>
    </source>
</reference>
<dbReference type="PROSITE" id="PS51918">
    <property type="entry name" value="RADICAL_SAM"/>
    <property type="match status" value="1"/>
</dbReference>
<dbReference type="EMBL" id="JAPMLD010000002">
    <property type="protein sequence ID" value="MDW4823760.1"/>
    <property type="molecule type" value="Genomic_DNA"/>
</dbReference>
<dbReference type="SMART" id="SM00729">
    <property type="entry name" value="Elp3"/>
    <property type="match status" value="1"/>
</dbReference>
<evidence type="ECO:0000313" key="8">
    <source>
        <dbReference type="EMBL" id="MDW4823760.1"/>
    </source>
</evidence>
<keyword evidence="3" id="KW-0479">Metal-binding</keyword>
<comment type="cofactor">
    <cofactor evidence="1">
        <name>[4Fe-4S] cluster</name>
        <dbReference type="ChEBI" id="CHEBI:49883"/>
    </cofactor>
</comment>
<keyword evidence="10" id="KW-1185">Reference proteome</keyword>
<dbReference type="RefSeq" id="WP_310654649.1">
    <property type="nucleotide sequence ID" value="NZ_JAPMLA010000001.1"/>
</dbReference>
<evidence type="ECO:0000256" key="4">
    <source>
        <dbReference type="ARBA" id="ARBA00023004"/>
    </source>
</evidence>
<comment type="caution">
    <text evidence="7">The sequence shown here is derived from an EMBL/GenBank/DDBJ whole genome shotgun (WGS) entry which is preliminary data.</text>
</comment>
<dbReference type="Proteomes" id="UP001259340">
    <property type="component" value="Unassembled WGS sequence"/>
</dbReference>